<evidence type="ECO:0000256" key="1">
    <source>
        <dbReference type="ARBA" id="ARBA00004167"/>
    </source>
</evidence>
<evidence type="ECO:0000313" key="5">
    <source>
        <dbReference type="EnsemblPlants" id="AET3Gv20097400.15"/>
    </source>
</evidence>
<name>A0A453DUV8_AEGTS</name>
<dbReference type="Gramene" id="AET3Gv20097400.15">
    <property type="protein sequence ID" value="AET3Gv20097400.15"/>
    <property type="gene ID" value="AET3Gv20097400"/>
</dbReference>
<dbReference type="PANTHER" id="PTHR33138">
    <property type="entry name" value="OS01G0690200 PROTEIN"/>
    <property type="match status" value="1"/>
</dbReference>
<dbReference type="Pfam" id="PF13947">
    <property type="entry name" value="GUB_WAK_bind"/>
    <property type="match status" value="1"/>
</dbReference>
<reference evidence="6" key="2">
    <citation type="journal article" date="2017" name="Nat. Plants">
        <title>The Aegilops tauschii genome reveals multiple impacts of transposons.</title>
        <authorList>
            <person name="Zhao G."/>
            <person name="Zou C."/>
            <person name="Li K."/>
            <person name="Wang K."/>
            <person name="Li T."/>
            <person name="Gao L."/>
            <person name="Zhang X."/>
            <person name="Wang H."/>
            <person name="Yang Z."/>
            <person name="Liu X."/>
            <person name="Jiang W."/>
            <person name="Mao L."/>
            <person name="Kong X."/>
            <person name="Jiao Y."/>
            <person name="Jia J."/>
        </authorList>
    </citation>
    <scope>NUCLEOTIDE SEQUENCE [LARGE SCALE GENOMIC DNA]</scope>
    <source>
        <strain evidence="6">cv. AL8/78</strain>
    </source>
</reference>
<dbReference type="GO" id="GO:0030247">
    <property type="term" value="F:polysaccharide binding"/>
    <property type="evidence" value="ECO:0007669"/>
    <property type="project" value="InterPro"/>
</dbReference>
<dbReference type="PANTHER" id="PTHR33138:SF91">
    <property type="entry name" value="WALL-ASSOCIATED RECEPTOR KINASE GALACTURONAN-BINDING DOMAIN-CONTAINING PROTEIN"/>
    <property type="match status" value="1"/>
</dbReference>
<dbReference type="Proteomes" id="UP000015105">
    <property type="component" value="Chromosome 3D"/>
</dbReference>
<proteinExistence type="predicted"/>
<reference evidence="5" key="4">
    <citation type="submission" date="2019-03" db="UniProtKB">
        <authorList>
            <consortium name="EnsemblPlants"/>
        </authorList>
    </citation>
    <scope>IDENTIFICATION</scope>
</reference>
<comment type="subcellular location">
    <subcellularLocation>
        <location evidence="1">Membrane</location>
        <topology evidence="1">Single-pass membrane protein</topology>
    </subcellularLocation>
</comment>
<keyword evidence="2" id="KW-0732">Signal</keyword>
<keyword evidence="3" id="KW-1133">Transmembrane helix</keyword>
<keyword evidence="6" id="KW-1185">Reference proteome</keyword>
<feature type="domain" description="Wall-associated receptor kinase galacturonan-binding" evidence="4">
    <location>
        <begin position="59"/>
        <end position="129"/>
    </location>
</feature>
<dbReference type="AlphaFoldDB" id="A0A453DUV8"/>
<sequence length="275" mass="30285">LPTAHASSPIQFAPLLFVADTNFKAHRPMAMAGWFLVFVGMWWLPPMLVVGQDQQGGDCSAMKCGNVSIFNPFWLTDRETGRSCGSDPYPDFDVACINNRSPMLRSSIPLDQGFAIFNISYEERSFYAVDLDKLFMLQATNNCGAVSYNTSVMLNSPFGIAPVNQHIILYNCTEEDGAAAAARRDTELVETRVRCENEWAVLVRAGVQYDPTGNYSSYALEGCHAVIVPVLGSSAGVEASYYEQLINDGFLLTWDVPLLPSILPGSSERRGKKIM</sequence>
<evidence type="ECO:0000313" key="6">
    <source>
        <dbReference type="Proteomes" id="UP000015105"/>
    </source>
</evidence>
<organism evidence="5 6">
    <name type="scientific">Aegilops tauschii subsp. strangulata</name>
    <name type="common">Goatgrass</name>
    <dbReference type="NCBI Taxonomy" id="200361"/>
    <lineage>
        <taxon>Eukaryota</taxon>
        <taxon>Viridiplantae</taxon>
        <taxon>Streptophyta</taxon>
        <taxon>Embryophyta</taxon>
        <taxon>Tracheophyta</taxon>
        <taxon>Spermatophyta</taxon>
        <taxon>Magnoliopsida</taxon>
        <taxon>Liliopsida</taxon>
        <taxon>Poales</taxon>
        <taxon>Poaceae</taxon>
        <taxon>BOP clade</taxon>
        <taxon>Pooideae</taxon>
        <taxon>Triticodae</taxon>
        <taxon>Triticeae</taxon>
        <taxon>Triticinae</taxon>
        <taxon>Aegilops</taxon>
    </lineage>
</organism>
<reference evidence="5" key="3">
    <citation type="journal article" date="2017" name="Nature">
        <title>Genome sequence of the progenitor of the wheat D genome Aegilops tauschii.</title>
        <authorList>
            <person name="Luo M.C."/>
            <person name="Gu Y.Q."/>
            <person name="Puiu D."/>
            <person name="Wang H."/>
            <person name="Twardziok S.O."/>
            <person name="Deal K.R."/>
            <person name="Huo N."/>
            <person name="Zhu T."/>
            <person name="Wang L."/>
            <person name="Wang Y."/>
            <person name="McGuire P.E."/>
            <person name="Liu S."/>
            <person name="Long H."/>
            <person name="Ramasamy R.K."/>
            <person name="Rodriguez J.C."/>
            <person name="Van S.L."/>
            <person name="Yuan L."/>
            <person name="Wang Z."/>
            <person name="Xia Z."/>
            <person name="Xiao L."/>
            <person name="Anderson O.D."/>
            <person name="Ouyang S."/>
            <person name="Liang Y."/>
            <person name="Zimin A.V."/>
            <person name="Pertea G."/>
            <person name="Qi P."/>
            <person name="Bennetzen J.L."/>
            <person name="Dai X."/>
            <person name="Dawson M.W."/>
            <person name="Muller H.G."/>
            <person name="Kugler K."/>
            <person name="Rivarola-Duarte L."/>
            <person name="Spannagl M."/>
            <person name="Mayer K.F.X."/>
            <person name="Lu F.H."/>
            <person name="Bevan M.W."/>
            <person name="Leroy P."/>
            <person name="Li P."/>
            <person name="You F.M."/>
            <person name="Sun Q."/>
            <person name="Liu Z."/>
            <person name="Lyons E."/>
            <person name="Wicker T."/>
            <person name="Salzberg S.L."/>
            <person name="Devos K.M."/>
            <person name="Dvorak J."/>
        </authorList>
    </citation>
    <scope>NUCLEOTIDE SEQUENCE [LARGE SCALE GENOMIC DNA]</scope>
    <source>
        <strain evidence="5">cv. AL8/78</strain>
    </source>
</reference>
<accession>A0A453DUV8</accession>
<feature type="transmembrane region" description="Helical" evidence="3">
    <location>
        <begin position="25"/>
        <end position="44"/>
    </location>
</feature>
<keyword evidence="3" id="KW-0472">Membrane</keyword>
<dbReference type="InterPro" id="IPR025287">
    <property type="entry name" value="WAK_GUB"/>
</dbReference>
<reference evidence="5" key="5">
    <citation type="journal article" date="2021" name="G3 (Bethesda)">
        <title>Aegilops tauschii genome assembly Aet v5.0 features greater sequence contiguity and improved annotation.</title>
        <authorList>
            <person name="Wang L."/>
            <person name="Zhu T."/>
            <person name="Rodriguez J.C."/>
            <person name="Deal K.R."/>
            <person name="Dubcovsky J."/>
            <person name="McGuire P.E."/>
            <person name="Lux T."/>
            <person name="Spannagl M."/>
            <person name="Mayer K.F.X."/>
            <person name="Baldrich P."/>
            <person name="Meyers B.C."/>
            <person name="Huo N."/>
            <person name="Gu Y.Q."/>
            <person name="Zhou H."/>
            <person name="Devos K.M."/>
            <person name="Bennetzen J.L."/>
            <person name="Unver T."/>
            <person name="Budak H."/>
            <person name="Gulick P.J."/>
            <person name="Galiba G."/>
            <person name="Kalapos B."/>
            <person name="Nelson D.R."/>
            <person name="Li P."/>
            <person name="You F.M."/>
            <person name="Luo M.C."/>
            <person name="Dvorak J."/>
        </authorList>
    </citation>
    <scope>NUCLEOTIDE SEQUENCE [LARGE SCALE GENOMIC DNA]</scope>
    <source>
        <strain evidence="5">cv. AL8/78</strain>
    </source>
</reference>
<evidence type="ECO:0000259" key="4">
    <source>
        <dbReference type="Pfam" id="PF13947"/>
    </source>
</evidence>
<dbReference type="EnsemblPlants" id="AET3Gv20097400.15">
    <property type="protein sequence ID" value="AET3Gv20097400.15"/>
    <property type="gene ID" value="AET3Gv20097400"/>
</dbReference>
<protein>
    <recommendedName>
        <fullName evidence="4">Wall-associated receptor kinase galacturonan-binding domain-containing protein</fullName>
    </recommendedName>
</protein>
<evidence type="ECO:0000256" key="2">
    <source>
        <dbReference type="ARBA" id="ARBA00022729"/>
    </source>
</evidence>
<reference evidence="6" key="1">
    <citation type="journal article" date="2014" name="Science">
        <title>Ancient hybridizations among the ancestral genomes of bread wheat.</title>
        <authorList>
            <consortium name="International Wheat Genome Sequencing Consortium,"/>
            <person name="Marcussen T."/>
            <person name="Sandve S.R."/>
            <person name="Heier L."/>
            <person name="Spannagl M."/>
            <person name="Pfeifer M."/>
            <person name="Jakobsen K.S."/>
            <person name="Wulff B.B."/>
            <person name="Steuernagel B."/>
            <person name="Mayer K.F."/>
            <person name="Olsen O.A."/>
        </authorList>
    </citation>
    <scope>NUCLEOTIDE SEQUENCE [LARGE SCALE GENOMIC DNA]</scope>
    <source>
        <strain evidence="6">cv. AL8/78</strain>
    </source>
</reference>
<keyword evidence="3" id="KW-0812">Transmembrane</keyword>
<evidence type="ECO:0000256" key="3">
    <source>
        <dbReference type="SAM" id="Phobius"/>
    </source>
</evidence>
<dbReference type="GO" id="GO:0016020">
    <property type="term" value="C:membrane"/>
    <property type="evidence" value="ECO:0007669"/>
    <property type="project" value="UniProtKB-SubCell"/>
</dbReference>